<dbReference type="Pfam" id="PF00090">
    <property type="entry name" value="TSP_1"/>
    <property type="match status" value="2"/>
</dbReference>
<protein>
    <recommendedName>
        <fullName evidence="7">EGF-like domain-containing protein</fullName>
    </recommendedName>
</protein>
<reference evidence="5" key="1">
    <citation type="submission" date="2021-03" db="EMBL/GenBank/DDBJ databases">
        <authorList>
            <person name="Bekaert M."/>
        </authorList>
    </citation>
    <scope>NUCLEOTIDE SEQUENCE</scope>
</reference>
<evidence type="ECO:0000256" key="2">
    <source>
        <dbReference type="SAM" id="MobiDB-lite"/>
    </source>
</evidence>
<organism evidence="5 6">
    <name type="scientific">Mytilus edulis</name>
    <name type="common">Blue mussel</name>
    <dbReference type="NCBI Taxonomy" id="6550"/>
    <lineage>
        <taxon>Eukaryota</taxon>
        <taxon>Metazoa</taxon>
        <taxon>Spiralia</taxon>
        <taxon>Lophotrochozoa</taxon>
        <taxon>Mollusca</taxon>
        <taxon>Bivalvia</taxon>
        <taxon>Autobranchia</taxon>
        <taxon>Pteriomorphia</taxon>
        <taxon>Mytilida</taxon>
        <taxon>Mytiloidea</taxon>
        <taxon>Mytilidae</taxon>
        <taxon>Mytilinae</taxon>
        <taxon>Mytilus</taxon>
    </lineage>
</organism>
<dbReference type="SUPFAM" id="SSF82895">
    <property type="entry name" value="TSP-1 type 1 repeat"/>
    <property type="match status" value="2"/>
</dbReference>
<evidence type="ECO:0000313" key="5">
    <source>
        <dbReference type="EMBL" id="CAG2232954.1"/>
    </source>
</evidence>
<evidence type="ECO:0008006" key="7">
    <source>
        <dbReference type="Google" id="ProtNLM"/>
    </source>
</evidence>
<keyword evidence="1" id="KW-0245">EGF-like domain</keyword>
<evidence type="ECO:0000256" key="3">
    <source>
        <dbReference type="SAM" id="Phobius"/>
    </source>
</evidence>
<proteinExistence type="predicted"/>
<feature type="transmembrane region" description="Helical" evidence="3">
    <location>
        <begin position="376"/>
        <end position="402"/>
    </location>
</feature>
<dbReference type="InterPro" id="IPR036383">
    <property type="entry name" value="TSP1_rpt_sf"/>
</dbReference>
<dbReference type="Proteomes" id="UP000683360">
    <property type="component" value="Unassembled WGS sequence"/>
</dbReference>
<dbReference type="OrthoDB" id="6097666at2759"/>
<dbReference type="PROSITE" id="PS50092">
    <property type="entry name" value="TSP1"/>
    <property type="match status" value="3"/>
</dbReference>
<dbReference type="InterPro" id="IPR042635">
    <property type="entry name" value="MEGF10/SREC1/2-like"/>
</dbReference>
<dbReference type="PANTHER" id="PTHR24043:SF8">
    <property type="entry name" value="EGF-LIKE DOMAIN-CONTAINING PROTEIN"/>
    <property type="match status" value="1"/>
</dbReference>
<feature type="compositionally biased region" description="Basic residues" evidence="2">
    <location>
        <begin position="458"/>
        <end position="469"/>
    </location>
</feature>
<evidence type="ECO:0000256" key="1">
    <source>
        <dbReference type="ARBA" id="ARBA00022536"/>
    </source>
</evidence>
<accession>A0A8S3TND6</accession>
<dbReference type="SMART" id="SM00209">
    <property type="entry name" value="TSP1"/>
    <property type="match status" value="3"/>
</dbReference>
<feature type="signal peptide" evidence="4">
    <location>
        <begin position="1"/>
        <end position="19"/>
    </location>
</feature>
<dbReference type="GO" id="GO:0005044">
    <property type="term" value="F:scavenger receptor activity"/>
    <property type="evidence" value="ECO:0007669"/>
    <property type="project" value="InterPro"/>
</dbReference>
<keyword evidence="4" id="KW-0732">Signal</keyword>
<dbReference type="Gene3D" id="2.170.300.10">
    <property type="entry name" value="Tie2 ligand-binding domain superfamily"/>
    <property type="match status" value="1"/>
</dbReference>
<dbReference type="Gene3D" id="2.20.100.10">
    <property type="entry name" value="Thrombospondin type-1 (TSP1) repeat"/>
    <property type="match status" value="1"/>
</dbReference>
<feature type="compositionally biased region" description="Basic and acidic residues" evidence="2">
    <location>
        <begin position="440"/>
        <end position="457"/>
    </location>
</feature>
<gene>
    <name evidence="5" type="ORF">MEDL_45612</name>
</gene>
<feature type="chain" id="PRO_5035771738" description="EGF-like domain-containing protein" evidence="4">
    <location>
        <begin position="20"/>
        <end position="597"/>
    </location>
</feature>
<dbReference type="EMBL" id="CAJPWZ010002196">
    <property type="protein sequence ID" value="CAG2232954.1"/>
    <property type="molecule type" value="Genomic_DNA"/>
</dbReference>
<sequence length="597" mass="66056">MTKFKILLCLFASLPFSRACVTCSLSDWHQWSECSKSCGGGITSRQRSVCCPPEVPYDTCLDSLCKGTVTYNDTHQTAICNDHCLHGGTYIEGCTCRAGWTGRCCGIPCGDQIHGGNCSQGCECAEGLKCDQNSGQCVLRESVVKTKDGRECQTCDLRYWGSWGSCDQQCGGGMRIRYREVCCPEIIDFHTCTRETCRGNVNLSEIVSKGPCNIDCFNGGVYNETCQCKPGWSGRCCDTIHLSTEMYFVLFFTFICSAISDDCSHCIWSPWGTCTHRCGGGNQTRTGNNCCQTLVQKRLCNAVCENNGLFEEKCVCNAGFRGKCCQLDCDDGYFGNGCNSTCNCPTGAICDKETGACLQEALSGQSVSKEVIPARLYIIIGSGIGVFFILQILIIILVVAYIKGRKRRRAEMDNRLDKDKFWSGKTELDAPENQYEEIPFDKKGKDDSKIAKKETAKSMKHKTSTKKSSIRKESVKLNGHKTMKLEDIYQGLAKNGDDCGYQALIDPNAMKYMAMKPAVINLDNPGYMSMSDSPEKSSNKVIVETKAAEYMSVIDDAKATEYMSMTDDTKAIEYLSMYNASGETCENKKKLYNFDVE</sequence>
<name>A0A8S3TND6_MYTED</name>
<feature type="region of interest" description="Disordered" evidence="2">
    <location>
        <begin position="440"/>
        <end position="471"/>
    </location>
</feature>
<keyword evidence="3" id="KW-0812">Transmembrane</keyword>
<dbReference type="AlphaFoldDB" id="A0A8S3TND6"/>
<evidence type="ECO:0000256" key="4">
    <source>
        <dbReference type="SAM" id="SignalP"/>
    </source>
</evidence>
<dbReference type="PANTHER" id="PTHR24043">
    <property type="entry name" value="SCAVENGER RECEPTOR CLASS F"/>
    <property type="match status" value="1"/>
</dbReference>
<evidence type="ECO:0000313" key="6">
    <source>
        <dbReference type="Proteomes" id="UP000683360"/>
    </source>
</evidence>
<dbReference type="InterPro" id="IPR000884">
    <property type="entry name" value="TSP1_rpt"/>
</dbReference>
<keyword evidence="3" id="KW-0472">Membrane</keyword>
<keyword evidence="6" id="KW-1185">Reference proteome</keyword>
<comment type="caution">
    <text evidence="5">The sequence shown here is derived from an EMBL/GenBank/DDBJ whole genome shotgun (WGS) entry which is preliminary data.</text>
</comment>
<keyword evidence="3" id="KW-1133">Transmembrane helix</keyword>